<evidence type="ECO:0000313" key="3">
    <source>
        <dbReference type="Proteomes" id="UP000194003"/>
    </source>
</evidence>
<sequence>MTIDSRSVASLFQQMEQNWPDSVTPVSRMMLRVFRLNAIIRANAERCAREEALDFTEFQILAMLRRESPPHQLTPNDLCAFLQITSGGLTKALTRLEGRDLITRSVSDQDRRSKPVRLTPAGGARIERAMAHVLRSDGELLEQGLTPKQMETMITLLTRLVEALESNATPSAAKT</sequence>
<dbReference type="Proteomes" id="UP000194003">
    <property type="component" value="Unassembled WGS sequence"/>
</dbReference>
<evidence type="ECO:0000259" key="1">
    <source>
        <dbReference type="PROSITE" id="PS50995"/>
    </source>
</evidence>
<dbReference type="GO" id="GO:0003700">
    <property type="term" value="F:DNA-binding transcription factor activity"/>
    <property type="evidence" value="ECO:0007669"/>
    <property type="project" value="InterPro"/>
</dbReference>
<dbReference type="OrthoDB" id="32523at2"/>
<comment type="caution">
    <text evidence="2">The sequence shown here is derived from an EMBL/GenBank/DDBJ whole genome shotgun (WGS) entry which is preliminary data.</text>
</comment>
<proteinExistence type="predicted"/>
<dbReference type="AlphaFoldDB" id="A0A1Y2K5J3"/>
<dbReference type="EMBL" id="LVJN01000018">
    <property type="protein sequence ID" value="OSM04899.1"/>
    <property type="molecule type" value="Genomic_DNA"/>
</dbReference>
<accession>A0A1Y2K5J3</accession>
<dbReference type="SMART" id="SM00347">
    <property type="entry name" value="HTH_MARR"/>
    <property type="match status" value="1"/>
</dbReference>
<dbReference type="PROSITE" id="PS50995">
    <property type="entry name" value="HTH_MARR_2"/>
    <property type="match status" value="1"/>
</dbReference>
<dbReference type="Pfam" id="PF12802">
    <property type="entry name" value="MarR_2"/>
    <property type="match status" value="1"/>
</dbReference>
<keyword evidence="3" id="KW-1185">Reference proteome</keyword>
<dbReference type="Gene3D" id="1.10.10.10">
    <property type="entry name" value="Winged helix-like DNA-binding domain superfamily/Winged helix DNA-binding domain"/>
    <property type="match status" value="1"/>
</dbReference>
<dbReference type="STRING" id="1434232.MAIT1_03007"/>
<dbReference type="PANTHER" id="PTHR33164">
    <property type="entry name" value="TRANSCRIPTIONAL REGULATOR, MARR FAMILY"/>
    <property type="match status" value="1"/>
</dbReference>
<organism evidence="2 3">
    <name type="scientific">Magnetofaba australis IT-1</name>
    <dbReference type="NCBI Taxonomy" id="1434232"/>
    <lineage>
        <taxon>Bacteria</taxon>
        <taxon>Pseudomonadati</taxon>
        <taxon>Pseudomonadota</taxon>
        <taxon>Magnetococcia</taxon>
        <taxon>Magnetococcales</taxon>
        <taxon>Magnetococcaceae</taxon>
        <taxon>Magnetofaba</taxon>
    </lineage>
</organism>
<dbReference type="InterPro" id="IPR036390">
    <property type="entry name" value="WH_DNA-bd_sf"/>
</dbReference>
<dbReference type="RefSeq" id="WP_085441547.1">
    <property type="nucleotide sequence ID" value="NZ_LVJN01000018.1"/>
</dbReference>
<dbReference type="InterPro" id="IPR039422">
    <property type="entry name" value="MarR/SlyA-like"/>
</dbReference>
<dbReference type="SUPFAM" id="SSF46785">
    <property type="entry name" value="Winged helix' DNA-binding domain"/>
    <property type="match status" value="1"/>
</dbReference>
<protein>
    <submittedName>
        <fullName evidence="2">Putative MarR family transcriptional regulator</fullName>
    </submittedName>
</protein>
<reference evidence="2 3" key="1">
    <citation type="journal article" date="2016" name="BMC Genomics">
        <title>Combined genomic and structural analyses of a cultured magnetotactic bacterium reveals its niche adaptation to a dynamic environment.</title>
        <authorList>
            <person name="Araujo A.C."/>
            <person name="Morillo V."/>
            <person name="Cypriano J."/>
            <person name="Teixeira L.C."/>
            <person name="Leao P."/>
            <person name="Lyra S."/>
            <person name="Almeida L.G."/>
            <person name="Bazylinski D.A."/>
            <person name="Vasconcellos A.T."/>
            <person name="Abreu F."/>
            <person name="Lins U."/>
        </authorList>
    </citation>
    <scope>NUCLEOTIDE SEQUENCE [LARGE SCALE GENOMIC DNA]</scope>
    <source>
        <strain evidence="2 3">IT-1</strain>
    </source>
</reference>
<dbReference type="GO" id="GO:0006950">
    <property type="term" value="P:response to stress"/>
    <property type="evidence" value="ECO:0007669"/>
    <property type="project" value="TreeGrafter"/>
</dbReference>
<dbReference type="PANTHER" id="PTHR33164:SF104">
    <property type="entry name" value="TRANSCRIPTIONAL REGULATORY PROTEIN"/>
    <property type="match status" value="1"/>
</dbReference>
<gene>
    <name evidence="2" type="ORF">MAIT1_03007</name>
</gene>
<feature type="domain" description="HTH marR-type" evidence="1">
    <location>
        <begin position="23"/>
        <end position="162"/>
    </location>
</feature>
<name>A0A1Y2K5J3_9PROT</name>
<dbReference type="PRINTS" id="PR00598">
    <property type="entry name" value="HTHMARR"/>
</dbReference>
<evidence type="ECO:0000313" key="2">
    <source>
        <dbReference type="EMBL" id="OSM04899.1"/>
    </source>
</evidence>
<dbReference type="InterPro" id="IPR000835">
    <property type="entry name" value="HTH_MarR-typ"/>
</dbReference>
<dbReference type="InterPro" id="IPR036388">
    <property type="entry name" value="WH-like_DNA-bd_sf"/>
</dbReference>